<gene>
    <name evidence="2" type="ORF">C6P37_15125</name>
</gene>
<protein>
    <recommendedName>
        <fullName evidence="1">DnaA N-terminal domain-containing protein</fullName>
    </recommendedName>
</protein>
<feature type="domain" description="DnaA N-terminal" evidence="1">
    <location>
        <begin position="134"/>
        <end position="185"/>
    </location>
</feature>
<evidence type="ECO:0000313" key="3">
    <source>
        <dbReference type="Proteomes" id="UP000257014"/>
    </source>
</evidence>
<reference evidence="2 3" key="1">
    <citation type="submission" date="2018-03" db="EMBL/GenBank/DDBJ databases">
        <authorList>
            <person name="Keele B.F."/>
        </authorList>
    </citation>
    <scope>NUCLEOTIDE SEQUENCE [LARGE SCALE GENOMIC DNA]</scope>
    <source>
        <strain evidence="2">ZCTH4_d</strain>
    </source>
</reference>
<dbReference type="Gene3D" id="3.30.300.180">
    <property type="match status" value="1"/>
</dbReference>
<organism evidence="2 3">
    <name type="scientific">Caldibacillus debilis</name>
    <dbReference type="NCBI Taxonomy" id="301148"/>
    <lineage>
        <taxon>Bacteria</taxon>
        <taxon>Bacillati</taxon>
        <taxon>Bacillota</taxon>
        <taxon>Bacilli</taxon>
        <taxon>Bacillales</taxon>
        <taxon>Bacillaceae</taxon>
        <taxon>Caldibacillus</taxon>
    </lineage>
</organism>
<evidence type="ECO:0000313" key="2">
    <source>
        <dbReference type="EMBL" id="REJ25123.1"/>
    </source>
</evidence>
<dbReference type="AlphaFoldDB" id="A0A3E0JXX1"/>
<dbReference type="InterPro" id="IPR024633">
    <property type="entry name" value="DnaA_N_dom"/>
</dbReference>
<accession>A0A3E0JXX1</accession>
<proteinExistence type="predicted"/>
<dbReference type="InterPro" id="IPR038454">
    <property type="entry name" value="DnaA_N_sf"/>
</dbReference>
<evidence type="ECO:0000259" key="1">
    <source>
        <dbReference type="Pfam" id="PF11638"/>
    </source>
</evidence>
<comment type="caution">
    <text evidence="2">The sequence shown here is derived from an EMBL/GenBank/DDBJ whole genome shotgun (WGS) entry which is preliminary data.</text>
</comment>
<sequence length="200" mass="23604">MKCFRKENRGIDIEIIHTDLDPVAVDFSCPSTERIGKILERSLAVAETEWKDIWQELESLKRENKYLRNLLDVTLDKVVEIERRINRVEEKVNPGLELYYRENKGIGYAGKYNFEQIDESARELIKSLFYEAAKKISSPSFETWFTGTITDARLTEDLLIIYANNDFGRDWLETKYSDLIHEIVAKFLQREVQIQFVKDR</sequence>
<dbReference type="EMBL" id="QEWE01000034">
    <property type="protein sequence ID" value="REJ25123.1"/>
    <property type="molecule type" value="Genomic_DNA"/>
</dbReference>
<dbReference type="Proteomes" id="UP000257014">
    <property type="component" value="Unassembled WGS sequence"/>
</dbReference>
<name>A0A3E0JXX1_9BACI</name>
<dbReference type="Pfam" id="PF11638">
    <property type="entry name" value="DnaA_N"/>
    <property type="match status" value="1"/>
</dbReference>